<dbReference type="InterPro" id="IPR036412">
    <property type="entry name" value="HAD-like_sf"/>
</dbReference>
<feature type="compositionally biased region" description="Basic residues" evidence="10">
    <location>
        <begin position="1076"/>
        <end position="1089"/>
    </location>
</feature>
<dbReference type="InterPro" id="IPR059117">
    <property type="entry name" value="APS_kinase_dom"/>
</dbReference>
<dbReference type="GO" id="GO:0019379">
    <property type="term" value="P:sulfate assimilation, phosphoadenylyl sulfate reduction by phosphoadenylyl-sulfate reductase (thioredoxin)"/>
    <property type="evidence" value="ECO:0007669"/>
    <property type="project" value="TreeGrafter"/>
</dbReference>
<keyword evidence="9" id="KW-0486">Methionine biosynthesis</keyword>
<feature type="compositionally biased region" description="Polar residues" evidence="10">
    <location>
        <begin position="1152"/>
        <end position="1167"/>
    </location>
</feature>
<dbReference type="PANTHER" id="PTHR42700">
    <property type="entry name" value="SULFATE ADENYLYLTRANSFERASE"/>
    <property type="match status" value="1"/>
</dbReference>
<dbReference type="Gene3D" id="3.40.50.620">
    <property type="entry name" value="HUPs"/>
    <property type="match status" value="1"/>
</dbReference>
<feature type="compositionally biased region" description="Polar residues" evidence="10">
    <location>
        <begin position="1018"/>
        <end position="1032"/>
    </location>
</feature>
<evidence type="ECO:0000256" key="2">
    <source>
        <dbReference type="ARBA" id="ARBA00022490"/>
    </source>
</evidence>
<accession>A0A4S4LA12</accession>
<feature type="binding site" evidence="9">
    <location>
        <begin position="560"/>
        <end position="563"/>
    </location>
    <ligand>
        <name>ATP</name>
        <dbReference type="ChEBI" id="CHEBI:30616"/>
    </ligand>
</feature>
<comment type="pathway">
    <text evidence="9">Sulfur metabolism; hydrogen sulfide biosynthesis; sulfite from sulfate: step 1/3.</text>
</comment>
<dbReference type="GO" id="GO:0009651">
    <property type="term" value="P:response to salt stress"/>
    <property type="evidence" value="ECO:0007669"/>
    <property type="project" value="UniProtKB-ARBA"/>
</dbReference>
<evidence type="ECO:0000256" key="10">
    <source>
        <dbReference type="SAM" id="MobiDB-lite"/>
    </source>
</evidence>
<sequence length="1449" mass="159129">MNASFAYASESILGPPSDPVHVQEFIDRCSTSQAICGNDGPSPLDTAWSGLSERNRQDVEDECSVGDLEHTLNKTLSNPVHYVHIARTLENNIELIRATSKPTGQLKSKSRKRKIAETTIPDDSELSAESLQFRTDLDNITLRCWPYPVDAANFIRPQKNPDLNILTNAKKSLSAGLSSTSARKADAIIIVSVYNPSQTIGDLYDVIPCPSNEVPLERVEDGEIVGFEADQVSPHRGCVVCIEGVAYGDGQSEEDYSDKLIKHLELIPEKKRVQLSKGMCMHDQPLADITLRLNQPYWVLHQGTCEHFLIVDHIRMLQPSDPQDGYPLTLYIVPPIVDLCMACTRVPAKFSVVGDHRNQNLTMANPPHGGVLMDLLVRDEPIHDKLVEETHSLMDVILTERQLCDLELIMNGGFSPLEGFMNEKDYKSVVDTLRLADGVLFPMPITLDISREDIERLEITSGTRLSLRDPRDDEALAIFTVDDIYQPDLVKEAIEIFGADDPAHPSVAYLRNHVKEFYLGGRVQAIQPPIHFDYVALRYTPAELRAHFRKLAWRKVVAFQTRNPMHRAHRELTVRAARQRQANVLIHPVVGLTKPGDVDHYTRVRVYEAIMPKYPNGMAQLALLPLAMRMAGPREAVWHAIIRKNFGTTHFIVGRDHAGPGKNSQGKDFYGPYDAQELVTKFHGELAIEMVPFQQMTYLPSTDEYQPVDEVPKGVQTLDISGTELRRRLRTGAAIPDWFSYDTVVKTLRESYPPRNKQGFVLFLTGLYNSGADRIAKALQVTLNQQGGRSVSLLLGETVRSELSSELGFSPEDRHKNIQRIAFVSAELARAGAAVIAAPIAPYERSREAAREHVVHSAGAGGNVFMIHVATPLEFCEATDRKGRYSAARRGEIKGFTGVDDVYEVPERTNITVDVTKQSVPEIVHTSLDTAVLNAEAKKDVLPSSSSKTSLSKFKPFKKGVDTLSNGVQDSVAAGGSTDSTAAASGTGAGAWQGSSQAAPSSNLLQPSSSTREGDGSHSANHSVEQGTTTSTGDRDTQKEQASLSTTMTGSKHRKDKTSETAHSAAISEKPEARSKSKKDKSGKKKKKSIWSKLASAVFKCTWPTDPAHSVDIDEGAPGVSDPSTSAVAFKDFPASEKGKEAQTIKEPDSPIRSSTSAEPTQAASSKNTDEALPKSPPELTIPPTDDLSVVVPPSPTTHVLPEDVTAGVTSGAVVPPGSTGREAGEESDESSIIEEDEEHKQEEQDEEERLILNGGAGIPFGPDGVPRPLLPPIAPQHAGRKCLVLDLDETLVHSSFKSIQHADYVVPVEIEYHWHNVYVIKRPGVDSFLRKMGEIYEVVVFTASLSKYADPVLDKLDIHNVVTHRLFRESCYNHRGNYVKDLSQLGRPIEDTIILDNSPASYIFHPNNAVPVSSWFNDPHDTELTDLCPFLADLGTVDDVRGVLDGGL</sequence>
<dbReference type="CDD" id="cd00517">
    <property type="entry name" value="ATPS"/>
    <property type="match status" value="1"/>
</dbReference>
<dbReference type="PANTHER" id="PTHR42700:SF1">
    <property type="entry name" value="SULFATE ADENYLYLTRANSFERASE"/>
    <property type="match status" value="1"/>
</dbReference>
<comment type="caution">
    <text evidence="12">The sequence shown here is derived from an EMBL/GenBank/DDBJ whole genome shotgun (WGS) entry which is preliminary data.</text>
</comment>
<dbReference type="HAMAP" id="MF_03106">
    <property type="entry name" value="Sulf_adenylyltr_euk"/>
    <property type="match status" value="1"/>
</dbReference>
<dbReference type="GO" id="GO:0009086">
    <property type="term" value="P:methionine biosynthetic process"/>
    <property type="evidence" value="ECO:0007669"/>
    <property type="project" value="UniProtKB-KW"/>
</dbReference>
<comment type="function">
    <text evidence="9">Catalyzes the first intracellular reaction of sulfate assimilation, forming adenosine-5'-phosphosulfate (APS) from inorganic sulfate and ATP. Plays an important role in sulfate activation as a component of the biosynthesis pathway of sulfur-containing amino acids.</text>
</comment>
<feature type="site" description="Transition state stabilizer" evidence="9">
    <location>
        <position position="569"/>
    </location>
</feature>
<protein>
    <recommendedName>
        <fullName evidence="9">Sulfate adenylyltransferase</fullName>
        <ecNumber evidence="9">2.7.7.4</ecNumber>
    </recommendedName>
    <alternativeName>
        <fullName evidence="9">ATP-sulfurylase</fullName>
    </alternativeName>
    <alternativeName>
        <fullName evidence="9">Sulfate adenylate transferase</fullName>
        <shortName evidence="9">SAT</shortName>
    </alternativeName>
</protein>
<dbReference type="SMART" id="SM00577">
    <property type="entry name" value="CPDc"/>
    <property type="match status" value="1"/>
</dbReference>
<feature type="domain" description="FCP1 homology" evidence="11">
    <location>
        <begin position="1277"/>
        <end position="1435"/>
    </location>
</feature>
<evidence type="ECO:0000256" key="5">
    <source>
        <dbReference type="ARBA" id="ARBA00022695"/>
    </source>
</evidence>
<dbReference type="GO" id="GO:0004781">
    <property type="term" value="F:sulfate adenylyltransferase (ATP) activity"/>
    <property type="evidence" value="ECO:0007669"/>
    <property type="project" value="UniProtKB-UniRule"/>
</dbReference>
<dbReference type="NCBIfam" id="NF004040">
    <property type="entry name" value="PRK05537.1"/>
    <property type="match status" value="1"/>
</dbReference>
<feature type="region of interest" description="Disordered" evidence="10">
    <location>
        <begin position="1110"/>
        <end position="1248"/>
    </location>
</feature>
<feature type="binding site" evidence="9">
    <location>
        <position position="882"/>
    </location>
    <ligand>
        <name>3'-phosphoadenylyl sulfate</name>
        <dbReference type="ChEBI" id="CHEBI:58339"/>
        <note>allosteric inhibitor</note>
    </ligand>
</feature>
<dbReference type="InterPro" id="IPR024951">
    <property type="entry name" value="Sulfurylase_cat_dom"/>
</dbReference>
<dbReference type="InterPro" id="IPR004274">
    <property type="entry name" value="FCP1_dom"/>
</dbReference>
<keyword evidence="9" id="KW-0028">Amino-acid biosynthesis</keyword>
<dbReference type="InterPro" id="IPR050512">
    <property type="entry name" value="Sulf_AdTrans/APS_kinase"/>
</dbReference>
<comment type="catalytic activity">
    <reaction evidence="1">
        <text>adenosine 5'-phosphosulfate + ATP = 3'-phosphoadenylyl sulfate + ADP + H(+)</text>
        <dbReference type="Rhea" id="RHEA:24152"/>
        <dbReference type="ChEBI" id="CHEBI:15378"/>
        <dbReference type="ChEBI" id="CHEBI:30616"/>
        <dbReference type="ChEBI" id="CHEBI:58243"/>
        <dbReference type="ChEBI" id="CHEBI:58339"/>
        <dbReference type="ChEBI" id="CHEBI:456216"/>
        <dbReference type="EC" id="2.7.1.25"/>
    </reaction>
</comment>
<dbReference type="GO" id="GO:0005524">
    <property type="term" value="F:ATP binding"/>
    <property type="evidence" value="ECO:0007669"/>
    <property type="project" value="UniProtKB-KW"/>
</dbReference>
<feature type="site" description="Induces change in substrate recognition on ATP binding" evidence="9">
    <location>
        <position position="693"/>
    </location>
</feature>
<evidence type="ECO:0000256" key="3">
    <source>
        <dbReference type="ARBA" id="ARBA00022533"/>
    </source>
</evidence>
<evidence type="ECO:0000259" key="11">
    <source>
        <dbReference type="PROSITE" id="PS50969"/>
    </source>
</evidence>
<reference evidence="12 13" key="1">
    <citation type="submission" date="2019-02" db="EMBL/GenBank/DDBJ databases">
        <title>Genome sequencing of the rare red list fungi Phellinidium pouzarii.</title>
        <authorList>
            <person name="Buettner E."/>
            <person name="Kellner H."/>
        </authorList>
    </citation>
    <scope>NUCLEOTIDE SEQUENCE [LARGE SCALE GENOMIC DNA]</scope>
    <source>
        <strain evidence="12 13">DSM 108285</strain>
    </source>
</reference>
<dbReference type="Gene3D" id="3.10.400.10">
    <property type="entry name" value="Sulfate adenylyltransferase"/>
    <property type="match status" value="1"/>
</dbReference>
<feature type="active site" evidence="9">
    <location>
        <position position="561"/>
    </location>
</feature>
<comment type="similarity">
    <text evidence="9">In the N-terminal section; belongs to the sulfate adenylyltransferase family.</text>
</comment>
<dbReference type="NCBIfam" id="TIGR00455">
    <property type="entry name" value="apsK"/>
    <property type="match status" value="1"/>
</dbReference>
<evidence type="ECO:0000256" key="1">
    <source>
        <dbReference type="ARBA" id="ARBA00001823"/>
    </source>
</evidence>
<dbReference type="PROSITE" id="PS50969">
    <property type="entry name" value="FCP1"/>
    <property type="match status" value="1"/>
</dbReference>
<dbReference type="InterPro" id="IPR027535">
    <property type="entry name" value="Sulf_adenylyltr_euk"/>
</dbReference>
<feature type="compositionally biased region" description="Low complexity" evidence="10">
    <location>
        <begin position="1183"/>
        <end position="1200"/>
    </location>
</feature>
<feature type="binding site" evidence="9">
    <location>
        <position position="696"/>
    </location>
    <ligand>
        <name>ATP</name>
        <dbReference type="ChEBI" id="CHEBI:30616"/>
    </ligand>
</feature>
<feature type="active site" evidence="9">
    <location>
        <position position="562"/>
    </location>
</feature>
<dbReference type="OrthoDB" id="468at2759"/>
<dbReference type="GO" id="GO:0010134">
    <property type="term" value="P:sulfate assimilation via adenylyl sulfate reduction"/>
    <property type="evidence" value="ECO:0007669"/>
    <property type="project" value="TreeGrafter"/>
</dbReference>
<dbReference type="FunFam" id="3.40.50.300:FF:000802">
    <property type="entry name" value="Sulfate adenylyltransferase"/>
    <property type="match status" value="1"/>
</dbReference>
<feature type="site" description="Transition state stabilizer" evidence="9">
    <location>
        <position position="566"/>
    </location>
</feature>
<evidence type="ECO:0000256" key="8">
    <source>
        <dbReference type="ARBA" id="ARBA00062002"/>
    </source>
</evidence>
<dbReference type="SUPFAM" id="SSF88697">
    <property type="entry name" value="PUA domain-like"/>
    <property type="match status" value="1"/>
</dbReference>
<dbReference type="Pfam" id="PF01583">
    <property type="entry name" value="APS_kinase"/>
    <property type="match status" value="1"/>
</dbReference>
<dbReference type="SUPFAM" id="SSF56784">
    <property type="entry name" value="HAD-like"/>
    <property type="match status" value="1"/>
</dbReference>
<dbReference type="NCBIfam" id="TIGR02251">
    <property type="entry name" value="HIF-SF_euk"/>
    <property type="match status" value="1"/>
</dbReference>
<dbReference type="Gene3D" id="3.40.50.1000">
    <property type="entry name" value="HAD superfamily/HAD-like"/>
    <property type="match status" value="1"/>
</dbReference>
<keyword evidence="9" id="KW-0198">Cysteine biosynthesis</keyword>
<dbReference type="GO" id="GO:0005737">
    <property type="term" value="C:cytoplasm"/>
    <property type="evidence" value="ECO:0007669"/>
    <property type="project" value="UniProtKB-SubCell"/>
</dbReference>
<dbReference type="InterPro" id="IPR011948">
    <property type="entry name" value="Dullard_phosphatase"/>
</dbReference>
<evidence type="ECO:0000256" key="7">
    <source>
        <dbReference type="ARBA" id="ARBA00022840"/>
    </source>
</evidence>
<dbReference type="Pfam" id="PF12251">
    <property type="entry name" value="SNAPC3"/>
    <property type="match status" value="1"/>
</dbReference>
<feature type="compositionally biased region" description="Polar residues" evidence="10">
    <location>
        <begin position="1040"/>
        <end position="1050"/>
    </location>
</feature>
<comment type="catalytic activity">
    <reaction evidence="9">
        <text>sulfate + ATP + H(+) = adenosine 5'-phosphosulfate + diphosphate</text>
        <dbReference type="Rhea" id="RHEA:18133"/>
        <dbReference type="ChEBI" id="CHEBI:15378"/>
        <dbReference type="ChEBI" id="CHEBI:16189"/>
        <dbReference type="ChEBI" id="CHEBI:30616"/>
        <dbReference type="ChEBI" id="CHEBI:33019"/>
        <dbReference type="ChEBI" id="CHEBI:58243"/>
        <dbReference type="EC" id="2.7.7.4"/>
    </reaction>
</comment>
<dbReference type="InterPro" id="IPR015947">
    <property type="entry name" value="PUA-like_sf"/>
</dbReference>
<dbReference type="GO" id="GO:0004020">
    <property type="term" value="F:adenylylsulfate kinase activity"/>
    <property type="evidence" value="ECO:0007669"/>
    <property type="project" value="UniProtKB-EC"/>
</dbReference>
<dbReference type="Pfam" id="PF01747">
    <property type="entry name" value="ATP-sulfurylase"/>
    <property type="match status" value="1"/>
</dbReference>
<dbReference type="CDD" id="cd07521">
    <property type="entry name" value="HAD_FCP1-like"/>
    <property type="match status" value="1"/>
</dbReference>
<dbReference type="GO" id="GO:0019344">
    <property type="term" value="P:cysteine biosynthetic process"/>
    <property type="evidence" value="ECO:0007669"/>
    <property type="project" value="UniProtKB-KW"/>
</dbReference>
<comment type="caution">
    <text evidence="9">Lacks conserved residue(s) required for the propagation of feature annotation.</text>
</comment>
<dbReference type="CDD" id="cd02027">
    <property type="entry name" value="APSK"/>
    <property type="match status" value="1"/>
</dbReference>
<dbReference type="UniPathway" id="UPA00140">
    <property type="reaction ID" value="UER00204"/>
</dbReference>
<proteinExistence type="inferred from homology"/>
<keyword evidence="6 9" id="KW-0547">Nucleotide-binding</keyword>
<feature type="region of interest" description="N-terminal" evidence="9">
    <location>
        <begin position="1"/>
        <end position="532"/>
    </location>
</feature>
<evidence type="ECO:0000256" key="6">
    <source>
        <dbReference type="ARBA" id="ARBA00022741"/>
    </source>
</evidence>
<dbReference type="FunFam" id="3.40.50.620:FF:000052">
    <property type="entry name" value="Sulfate adenylyltransferase"/>
    <property type="match status" value="1"/>
</dbReference>
<gene>
    <name evidence="9" type="primary">MET3</name>
    <name evidence="12" type="ORF">EW145_g2801</name>
</gene>
<keyword evidence="5 9" id="KW-0548">Nucleotidyltransferase</keyword>
<keyword evidence="4 9" id="KW-0808">Transferase</keyword>
<dbReference type="InterPro" id="IPR027417">
    <property type="entry name" value="P-loop_NTPase"/>
</dbReference>
<dbReference type="GO" id="GO:0034198">
    <property type="term" value="P:cellular response to amino acid starvation"/>
    <property type="evidence" value="ECO:0007669"/>
    <property type="project" value="UniProtKB-ARBA"/>
</dbReference>
<dbReference type="InterPro" id="IPR002891">
    <property type="entry name" value="APS"/>
</dbReference>
<dbReference type="Pfam" id="PF03031">
    <property type="entry name" value="NIF"/>
    <property type="match status" value="1"/>
</dbReference>
<evidence type="ECO:0000313" key="13">
    <source>
        <dbReference type="Proteomes" id="UP000308199"/>
    </source>
</evidence>
<keyword evidence="13" id="KW-1185">Reference proteome</keyword>
<comment type="activity regulation">
    <text evidence="9">Allosterically inhibited by 3'-phosphoadenosine 5'-phosphosulfate (PAPS).</text>
</comment>
<dbReference type="EC" id="2.7.7.4" evidence="9"/>
<evidence type="ECO:0000313" key="12">
    <source>
        <dbReference type="EMBL" id="THH08305.1"/>
    </source>
</evidence>
<name>A0A4S4LA12_9AGAM</name>
<evidence type="ECO:0000256" key="4">
    <source>
        <dbReference type="ARBA" id="ARBA00022679"/>
    </source>
</evidence>
<dbReference type="InterPro" id="IPR025980">
    <property type="entry name" value="ATP-Sase_PUA-like_dom"/>
</dbReference>
<feature type="binding site" evidence="9">
    <location>
        <begin position="797"/>
        <end position="800"/>
    </location>
    <ligand>
        <name>3'-phosphoadenylyl sulfate</name>
        <dbReference type="ChEBI" id="CHEBI:58339"/>
        <note>allosteric inhibitor</note>
    </ligand>
</feature>
<dbReference type="FunFam" id="3.40.50.1000:FF:000043">
    <property type="entry name" value="General stress response phosphoprotein phosphatase Psr1/2"/>
    <property type="match status" value="1"/>
</dbReference>
<dbReference type="InterPro" id="IPR023214">
    <property type="entry name" value="HAD_sf"/>
</dbReference>
<feature type="binding site" evidence="9">
    <location>
        <position position="560"/>
    </location>
    <ligand>
        <name>sulfate</name>
        <dbReference type="ChEBI" id="CHEBI:16189"/>
    </ligand>
</feature>
<dbReference type="EMBL" id="SGPK01000105">
    <property type="protein sequence ID" value="THH08305.1"/>
    <property type="molecule type" value="Genomic_DNA"/>
</dbReference>
<dbReference type="SUPFAM" id="SSF52374">
    <property type="entry name" value="Nucleotidylyl transferase"/>
    <property type="match status" value="1"/>
</dbReference>
<feature type="binding site" evidence="9">
    <location>
        <position position="562"/>
    </location>
    <ligand>
        <name>sulfate</name>
        <dbReference type="ChEBI" id="CHEBI:16189"/>
    </ligand>
</feature>
<feature type="binding site" evidence="9">
    <location>
        <begin position="654"/>
        <end position="657"/>
    </location>
    <ligand>
        <name>ATP</name>
        <dbReference type="ChEBI" id="CHEBI:30616"/>
    </ligand>
</feature>
<evidence type="ECO:0000256" key="9">
    <source>
        <dbReference type="HAMAP-Rule" id="MF_03106"/>
    </source>
</evidence>
<dbReference type="InterPro" id="IPR002650">
    <property type="entry name" value="Sulphate_adenylyltransferase"/>
</dbReference>
<dbReference type="FunFam" id="3.10.400.10:FF:000003">
    <property type="entry name" value="Sulfate adenylyltransferase"/>
    <property type="match status" value="1"/>
</dbReference>
<dbReference type="InterPro" id="IPR014729">
    <property type="entry name" value="Rossmann-like_a/b/a_fold"/>
</dbReference>
<dbReference type="GO" id="GO:0016791">
    <property type="term" value="F:phosphatase activity"/>
    <property type="evidence" value="ECO:0007669"/>
    <property type="project" value="InterPro"/>
</dbReference>
<feature type="active site" evidence="9">
    <location>
        <position position="563"/>
    </location>
</feature>
<comment type="similarity">
    <text evidence="9">In the C-terminal section; belongs to the APS kinase family.</text>
</comment>
<dbReference type="Proteomes" id="UP000308199">
    <property type="component" value="Unassembled WGS sequence"/>
</dbReference>
<feature type="region of interest" description="Disordered" evidence="10">
    <location>
        <begin position="976"/>
        <end position="1089"/>
    </location>
</feature>
<dbReference type="GO" id="GO:1904262">
    <property type="term" value="P:negative regulation of TORC1 signaling"/>
    <property type="evidence" value="ECO:0007669"/>
    <property type="project" value="UniProtKB-ARBA"/>
</dbReference>
<keyword evidence="7 9" id="KW-0067">ATP-binding</keyword>
<keyword evidence="2 9" id="KW-0963">Cytoplasm</keyword>
<feature type="compositionally biased region" description="Acidic residues" evidence="10">
    <location>
        <begin position="1226"/>
        <end position="1248"/>
    </location>
</feature>
<dbReference type="GO" id="GO:0070814">
    <property type="term" value="P:hydrogen sulfide biosynthetic process"/>
    <property type="evidence" value="ECO:0007669"/>
    <property type="project" value="UniProtKB-UniRule"/>
</dbReference>
<feature type="region of interest" description="Allosteric regulation domain; adenylyl-sulfate kinase-like" evidence="9">
    <location>
        <begin position="758"/>
        <end position="1449"/>
    </location>
</feature>
<keyword evidence="3 9" id="KW-0021">Allosteric enzyme</keyword>
<dbReference type="SUPFAM" id="SSF52540">
    <property type="entry name" value="P-loop containing nucleoside triphosphate hydrolases"/>
    <property type="match status" value="1"/>
</dbReference>
<dbReference type="InterPro" id="IPR022042">
    <property type="entry name" value="snRNA-activating_su3"/>
</dbReference>
<comment type="subcellular location">
    <subcellularLocation>
        <location evidence="9">Cytoplasm</location>
    </subcellularLocation>
</comment>
<feature type="compositionally biased region" description="Basic and acidic residues" evidence="10">
    <location>
        <begin position="1134"/>
        <end position="1150"/>
    </location>
</feature>
<dbReference type="Gene3D" id="3.40.50.300">
    <property type="entry name" value="P-loop containing nucleotide triphosphate hydrolases"/>
    <property type="match status" value="1"/>
</dbReference>
<comment type="domain">
    <text evidence="9">The adenylyl-sulfate kinase (APS kinase) is non-functional. It is involved in allosteric regulation by PAPS. PAPS binding induces a large rotational rearrangement of domains lowering the substrate affinity of the enzyme.</text>
</comment>
<feature type="compositionally biased region" description="Low complexity" evidence="10">
    <location>
        <begin position="976"/>
        <end position="1002"/>
    </location>
</feature>
<feature type="binding site" evidence="9">
    <location>
        <position position="658"/>
    </location>
    <ligand>
        <name>sulfate</name>
        <dbReference type="ChEBI" id="CHEBI:16189"/>
    </ligand>
</feature>
<dbReference type="Pfam" id="PF14306">
    <property type="entry name" value="PUA_2"/>
    <property type="match status" value="1"/>
</dbReference>
<comment type="subunit">
    <text evidence="8 9">Homohexamer. Dimer of trimers.</text>
</comment>
<dbReference type="NCBIfam" id="TIGR00339">
    <property type="entry name" value="sopT"/>
    <property type="match status" value="1"/>
</dbReference>
<dbReference type="UniPathway" id="UPA00097"/>
<dbReference type="GO" id="GO:0045944">
    <property type="term" value="P:positive regulation of transcription by RNA polymerase II"/>
    <property type="evidence" value="ECO:0007669"/>
    <property type="project" value="UniProtKB-ARBA"/>
</dbReference>
<organism evidence="12 13">
    <name type="scientific">Phellinidium pouzarii</name>
    <dbReference type="NCBI Taxonomy" id="167371"/>
    <lineage>
        <taxon>Eukaryota</taxon>
        <taxon>Fungi</taxon>
        <taxon>Dikarya</taxon>
        <taxon>Basidiomycota</taxon>
        <taxon>Agaricomycotina</taxon>
        <taxon>Agaricomycetes</taxon>
        <taxon>Hymenochaetales</taxon>
        <taxon>Hymenochaetaceae</taxon>
        <taxon>Phellinidium</taxon>
    </lineage>
</organism>